<dbReference type="Proteomes" id="UP000187313">
    <property type="component" value="Unassembled WGS sequence"/>
</dbReference>
<evidence type="ECO:0000313" key="4">
    <source>
        <dbReference type="Proteomes" id="UP000187313"/>
    </source>
</evidence>
<dbReference type="PROSITE" id="PS51186">
    <property type="entry name" value="GNAT"/>
    <property type="match status" value="1"/>
</dbReference>
<dbReference type="Proteomes" id="UP000187425">
    <property type="component" value="Unassembled WGS sequence"/>
</dbReference>
<dbReference type="RefSeq" id="WP_076283764.1">
    <property type="nucleotide sequence ID" value="NZ_MPTD01000011.1"/>
</dbReference>
<dbReference type="EMBL" id="MPTW01000002">
    <property type="protein sequence ID" value="OME73424.1"/>
    <property type="molecule type" value="Genomic_DNA"/>
</dbReference>
<comment type="caution">
    <text evidence="3">The sequence shown here is derived from an EMBL/GenBank/DDBJ whole genome shotgun (WGS) entry which is preliminary data.</text>
</comment>
<keyword evidence="3" id="KW-0808">Transferase</keyword>
<reference evidence="3 5" key="1">
    <citation type="submission" date="2016-11" db="EMBL/GenBank/DDBJ databases">
        <title>Paenibacillus species isolates.</title>
        <authorList>
            <person name="Beno S.M."/>
        </authorList>
    </citation>
    <scope>NUCLEOTIDE SEQUENCE [LARGE SCALE GENOMIC DNA]</scope>
    <source>
        <strain evidence="3 5">FSL H7-0443</strain>
        <strain evidence="2 4">FSL R5-0923</strain>
    </source>
</reference>
<dbReference type="CDD" id="cd04301">
    <property type="entry name" value="NAT_SF"/>
    <property type="match status" value="1"/>
</dbReference>
<evidence type="ECO:0000313" key="2">
    <source>
        <dbReference type="EMBL" id="OMD50092.1"/>
    </source>
</evidence>
<evidence type="ECO:0000313" key="3">
    <source>
        <dbReference type="EMBL" id="OME73424.1"/>
    </source>
</evidence>
<gene>
    <name evidence="2" type="ORF">BSK51_17445</name>
    <name evidence="3" type="ORF">BSK65_06505</name>
</gene>
<evidence type="ECO:0000313" key="5">
    <source>
        <dbReference type="Proteomes" id="UP000187425"/>
    </source>
</evidence>
<dbReference type="EMBL" id="MPTD01000011">
    <property type="protein sequence ID" value="OMD50092.1"/>
    <property type="molecule type" value="Genomic_DNA"/>
</dbReference>
<evidence type="ECO:0000259" key="1">
    <source>
        <dbReference type="PROSITE" id="PS51186"/>
    </source>
</evidence>
<dbReference type="InterPro" id="IPR016181">
    <property type="entry name" value="Acyl_CoA_acyltransferase"/>
</dbReference>
<dbReference type="InterPro" id="IPR000182">
    <property type="entry name" value="GNAT_dom"/>
</dbReference>
<accession>A0A1R0ZMU0</accession>
<dbReference type="GO" id="GO:0016747">
    <property type="term" value="F:acyltransferase activity, transferring groups other than amino-acyl groups"/>
    <property type="evidence" value="ECO:0007669"/>
    <property type="project" value="InterPro"/>
</dbReference>
<dbReference type="SUPFAM" id="SSF55729">
    <property type="entry name" value="Acyl-CoA N-acyltransferases (Nat)"/>
    <property type="match status" value="1"/>
</dbReference>
<organism evidence="3 5">
    <name type="scientific">Paenibacillus odorifer</name>
    <dbReference type="NCBI Taxonomy" id="189426"/>
    <lineage>
        <taxon>Bacteria</taxon>
        <taxon>Bacillati</taxon>
        <taxon>Bacillota</taxon>
        <taxon>Bacilli</taxon>
        <taxon>Bacillales</taxon>
        <taxon>Paenibacillaceae</taxon>
        <taxon>Paenibacillus</taxon>
    </lineage>
</organism>
<dbReference type="OrthoDB" id="9797178at2"/>
<name>A0A1R0ZMU0_9BACL</name>
<keyword evidence="4" id="KW-1185">Reference proteome</keyword>
<dbReference type="Pfam" id="PF00583">
    <property type="entry name" value="Acetyltransf_1"/>
    <property type="match status" value="1"/>
</dbReference>
<proteinExistence type="predicted"/>
<protein>
    <submittedName>
        <fullName evidence="3">GNAT family N-acetyltransferase</fullName>
    </submittedName>
</protein>
<dbReference type="Gene3D" id="3.40.630.30">
    <property type="match status" value="1"/>
</dbReference>
<dbReference type="AlphaFoldDB" id="A0A1R0ZMU0"/>
<feature type="domain" description="N-acetyltransferase" evidence="1">
    <location>
        <begin position="3"/>
        <end position="153"/>
    </location>
</feature>
<sequence length="174" mass="19604">MNIIIRQEKAQDINEVYHVVQKSFENAEHSDHDEHNLVNRLRSSTKFIPELSLVAEYENKIVGHILFSEVLVGDQTLVALAPVAVLPEMQSKGIGKLLITEGHKIATQLGYKGSVVLGHDKYYPKFGYKKASQFGIEAPFEVSDDNFMAVELIDDGLSNVHGVVEYTKEFFEIR</sequence>